<dbReference type="OrthoDB" id="9990906at2759"/>
<feature type="transmembrane region" description="Helical" evidence="6">
    <location>
        <begin position="99"/>
        <end position="118"/>
    </location>
</feature>
<evidence type="ECO:0000313" key="9">
    <source>
        <dbReference type="Proteomes" id="UP000245119"/>
    </source>
</evidence>
<evidence type="ECO:0000256" key="5">
    <source>
        <dbReference type="RuleBase" id="RU000688"/>
    </source>
</evidence>
<dbReference type="EMBL" id="PZQS01000012">
    <property type="protein sequence ID" value="PVD21426.1"/>
    <property type="molecule type" value="Genomic_DNA"/>
</dbReference>
<keyword evidence="5" id="KW-0297">G-protein coupled receptor</keyword>
<dbReference type="STRING" id="400727.A0A2T7NJU4"/>
<keyword evidence="5" id="KW-0675">Receptor</keyword>
<comment type="caution">
    <text evidence="8">The sequence shown here is derived from an EMBL/GenBank/DDBJ whole genome shotgun (WGS) entry which is preliminary data.</text>
</comment>
<dbReference type="InterPro" id="IPR052954">
    <property type="entry name" value="GPCR-Ligand_Int"/>
</dbReference>
<keyword evidence="5" id="KW-0807">Transducer</keyword>
<dbReference type="PROSITE" id="PS00237">
    <property type="entry name" value="G_PROTEIN_RECEP_F1_1"/>
    <property type="match status" value="1"/>
</dbReference>
<dbReference type="Proteomes" id="UP000245119">
    <property type="component" value="Linkage Group LG12"/>
</dbReference>
<feature type="transmembrane region" description="Helical" evidence="6">
    <location>
        <begin position="197"/>
        <end position="218"/>
    </location>
</feature>
<organism evidence="8 9">
    <name type="scientific">Pomacea canaliculata</name>
    <name type="common">Golden apple snail</name>
    <dbReference type="NCBI Taxonomy" id="400727"/>
    <lineage>
        <taxon>Eukaryota</taxon>
        <taxon>Metazoa</taxon>
        <taxon>Spiralia</taxon>
        <taxon>Lophotrochozoa</taxon>
        <taxon>Mollusca</taxon>
        <taxon>Gastropoda</taxon>
        <taxon>Caenogastropoda</taxon>
        <taxon>Architaenioglossa</taxon>
        <taxon>Ampullarioidea</taxon>
        <taxon>Ampullariidae</taxon>
        <taxon>Pomacea</taxon>
    </lineage>
</organism>
<keyword evidence="2 5" id="KW-0812">Transmembrane</keyword>
<reference evidence="8 9" key="1">
    <citation type="submission" date="2018-04" db="EMBL/GenBank/DDBJ databases">
        <title>The genome of golden apple snail Pomacea canaliculata provides insight into stress tolerance and invasive adaptation.</title>
        <authorList>
            <person name="Liu C."/>
            <person name="Liu B."/>
            <person name="Ren Y."/>
            <person name="Zhang Y."/>
            <person name="Wang H."/>
            <person name="Li S."/>
            <person name="Jiang F."/>
            <person name="Yin L."/>
            <person name="Zhang G."/>
            <person name="Qian W."/>
            <person name="Fan W."/>
        </authorList>
    </citation>
    <scope>NUCLEOTIDE SEQUENCE [LARGE SCALE GENOMIC DNA]</scope>
    <source>
        <strain evidence="8">SZHN2017</strain>
        <tissue evidence="8">Muscle</tissue>
    </source>
</reference>
<gene>
    <name evidence="8" type="ORF">C0Q70_19599</name>
</gene>
<feature type="domain" description="G-protein coupled receptors family 1 profile" evidence="7">
    <location>
        <begin position="37"/>
        <end position="330"/>
    </location>
</feature>
<keyword evidence="4 6" id="KW-0472">Membrane</keyword>
<comment type="similarity">
    <text evidence="5">Belongs to the G-protein coupled receptor 1 family.</text>
</comment>
<dbReference type="InterPro" id="IPR017452">
    <property type="entry name" value="GPCR_Rhodpsn_7TM"/>
</dbReference>
<keyword evidence="3 6" id="KW-1133">Transmembrane helix</keyword>
<accession>A0A2T7NJU4</accession>
<dbReference type="CDD" id="cd14978">
    <property type="entry name" value="7tmA_FMRFamide_R-like"/>
    <property type="match status" value="1"/>
</dbReference>
<feature type="transmembrane region" description="Helical" evidence="6">
    <location>
        <begin position="267"/>
        <end position="295"/>
    </location>
</feature>
<comment type="subcellular location">
    <subcellularLocation>
        <location evidence="1">Membrane</location>
    </subcellularLocation>
</comment>
<evidence type="ECO:0000256" key="4">
    <source>
        <dbReference type="ARBA" id="ARBA00023136"/>
    </source>
</evidence>
<dbReference type="PANTHER" id="PTHR46641">
    <property type="entry name" value="FMRFAMIDE RECEPTOR-RELATED"/>
    <property type="match status" value="1"/>
</dbReference>
<dbReference type="Pfam" id="PF00001">
    <property type="entry name" value="7tm_1"/>
    <property type="match status" value="1"/>
</dbReference>
<feature type="transmembrane region" description="Helical" evidence="6">
    <location>
        <begin position="139"/>
        <end position="159"/>
    </location>
</feature>
<keyword evidence="9" id="KW-1185">Reference proteome</keyword>
<evidence type="ECO:0000259" key="7">
    <source>
        <dbReference type="PROSITE" id="PS50262"/>
    </source>
</evidence>
<dbReference type="OMA" id="NMFRIST"/>
<evidence type="ECO:0000256" key="1">
    <source>
        <dbReference type="ARBA" id="ARBA00004370"/>
    </source>
</evidence>
<dbReference type="GO" id="GO:0016020">
    <property type="term" value="C:membrane"/>
    <property type="evidence" value="ECO:0007669"/>
    <property type="project" value="UniProtKB-SubCell"/>
</dbReference>
<proteinExistence type="inferred from homology"/>
<evidence type="ECO:0000256" key="3">
    <source>
        <dbReference type="ARBA" id="ARBA00022989"/>
    </source>
</evidence>
<dbReference type="SUPFAM" id="SSF81321">
    <property type="entry name" value="Family A G protein-coupled receptor-like"/>
    <property type="match status" value="1"/>
</dbReference>
<dbReference type="GO" id="GO:0004930">
    <property type="term" value="F:G protein-coupled receptor activity"/>
    <property type="evidence" value="ECO:0007669"/>
    <property type="project" value="UniProtKB-KW"/>
</dbReference>
<evidence type="ECO:0000313" key="8">
    <source>
        <dbReference type="EMBL" id="PVD21426.1"/>
    </source>
</evidence>
<evidence type="ECO:0000256" key="6">
    <source>
        <dbReference type="SAM" id="Phobius"/>
    </source>
</evidence>
<sequence>MHIKSYETVMMDYPEYRLLKYLLVYIPPVLIILGTFGNVVSFIVLRRRAMSKVSSYLYLASLAIADSLVLYIGLLRLWLDELTGVNFQDNSEWLCKVTMFLGYLASDLSVWLIIAVTVERYIVVCFPLRAFTMCNTNRAKLVIIFIVFLICCMNMHFFWTVGLVERATDSDNITICEAAPAYNHLVDDVWPWVDACVYSFLPFVIILVCNVLIITEVVEARAHRLNLQNMPDYHYHQQKQLQHRTSTTGTAISGCRRSCASGEGTKLTVMLLTVSFTFLLTTLPMNISLIVTAFWEQQNHGIRQIAQLKLAKTIAELLMYVNHSINFFLYCATGQKFRQQIAHLMCCRKETSTSWNSMHTEHTPLNSIHGNKNGNPHLLLATMPEDSFSNENDNIPLRTKV</sequence>
<protein>
    <recommendedName>
        <fullName evidence="7">G-protein coupled receptors family 1 profile domain-containing protein</fullName>
    </recommendedName>
</protein>
<dbReference type="AlphaFoldDB" id="A0A2T7NJU4"/>
<dbReference type="PRINTS" id="PR00237">
    <property type="entry name" value="GPCRRHODOPSN"/>
</dbReference>
<dbReference type="InterPro" id="IPR000276">
    <property type="entry name" value="GPCR_Rhodpsn"/>
</dbReference>
<feature type="transmembrane region" description="Helical" evidence="6">
    <location>
        <begin position="22"/>
        <end position="45"/>
    </location>
</feature>
<feature type="transmembrane region" description="Helical" evidence="6">
    <location>
        <begin position="57"/>
        <end position="79"/>
    </location>
</feature>
<name>A0A2T7NJU4_POMCA</name>
<dbReference type="PANTHER" id="PTHR46641:SF25">
    <property type="entry name" value="CNMAMIDE RECEPTOR-RELATED"/>
    <property type="match status" value="1"/>
</dbReference>
<dbReference type="Gene3D" id="1.20.1070.10">
    <property type="entry name" value="Rhodopsin 7-helix transmembrane proteins"/>
    <property type="match status" value="1"/>
</dbReference>
<dbReference type="PROSITE" id="PS50262">
    <property type="entry name" value="G_PROTEIN_RECEP_F1_2"/>
    <property type="match status" value="1"/>
</dbReference>
<evidence type="ECO:0000256" key="2">
    <source>
        <dbReference type="ARBA" id="ARBA00022692"/>
    </source>
</evidence>